<comment type="subcellular location">
    <subcellularLocation>
        <location evidence="1">Membrane</location>
        <topology evidence="1">Multi-pass membrane protein</topology>
    </subcellularLocation>
</comment>
<evidence type="ECO:0000256" key="7">
    <source>
        <dbReference type="ARBA" id="ARBA00023136"/>
    </source>
</evidence>
<keyword evidence="4 11" id="KW-0812">Transmembrane</keyword>
<feature type="binding site" evidence="8">
    <location>
        <position position="173"/>
    </location>
    <ligand>
        <name>Na(+)</name>
        <dbReference type="ChEBI" id="CHEBI:29101"/>
        <label>1</label>
    </ligand>
</feature>
<dbReference type="Pfam" id="PF00209">
    <property type="entry name" value="SNF"/>
    <property type="match status" value="2"/>
</dbReference>
<evidence type="ECO:0000256" key="1">
    <source>
        <dbReference type="ARBA" id="ARBA00004141"/>
    </source>
</evidence>
<evidence type="ECO:0000313" key="12">
    <source>
        <dbReference type="EMBL" id="TRY63013.1"/>
    </source>
</evidence>
<feature type="transmembrane region" description="Helical" evidence="11">
    <location>
        <begin position="469"/>
        <end position="489"/>
    </location>
</feature>
<keyword evidence="8" id="KW-0915">Sodium</keyword>
<evidence type="ECO:0008006" key="14">
    <source>
        <dbReference type="Google" id="ProtNLM"/>
    </source>
</evidence>
<dbReference type="SUPFAM" id="SSF161070">
    <property type="entry name" value="SNF-like"/>
    <property type="match status" value="1"/>
</dbReference>
<name>A0A553NC41_TIGCA</name>
<feature type="transmembrane region" description="Helical" evidence="11">
    <location>
        <begin position="677"/>
        <end position="696"/>
    </location>
</feature>
<dbReference type="PANTHER" id="PTHR11616:SF240">
    <property type="entry name" value="BLOATED TUBULES, ISOFORM B-RELATED"/>
    <property type="match status" value="1"/>
</dbReference>
<organism evidence="12 13">
    <name type="scientific">Tigriopus californicus</name>
    <name type="common">Marine copepod</name>
    <dbReference type="NCBI Taxonomy" id="6832"/>
    <lineage>
        <taxon>Eukaryota</taxon>
        <taxon>Metazoa</taxon>
        <taxon>Ecdysozoa</taxon>
        <taxon>Arthropoda</taxon>
        <taxon>Crustacea</taxon>
        <taxon>Multicrustacea</taxon>
        <taxon>Hexanauplia</taxon>
        <taxon>Copepoda</taxon>
        <taxon>Harpacticoida</taxon>
        <taxon>Harpacticidae</taxon>
        <taxon>Tigriopus</taxon>
    </lineage>
</organism>
<feature type="binding site" evidence="8">
    <location>
        <position position="171"/>
    </location>
    <ligand>
        <name>Na(+)</name>
        <dbReference type="ChEBI" id="CHEBI:29101"/>
        <label>1</label>
    </ligand>
</feature>
<feature type="compositionally biased region" description="Basic residues" evidence="10">
    <location>
        <begin position="44"/>
        <end position="58"/>
    </location>
</feature>
<keyword evidence="6 11" id="KW-1133">Transmembrane helix</keyword>
<feature type="transmembrane region" description="Helical" evidence="11">
    <location>
        <begin position="165"/>
        <end position="183"/>
    </location>
</feature>
<evidence type="ECO:0000256" key="3">
    <source>
        <dbReference type="ARBA" id="ARBA00022448"/>
    </source>
</evidence>
<feature type="compositionally biased region" description="Basic and acidic residues" evidence="10">
    <location>
        <begin position="910"/>
        <end position="923"/>
    </location>
</feature>
<keyword evidence="13" id="KW-1185">Reference proteome</keyword>
<dbReference type="PRINTS" id="PR00176">
    <property type="entry name" value="NANEUSMPORT"/>
</dbReference>
<feature type="binding site" evidence="8">
    <location>
        <position position="653"/>
    </location>
    <ligand>
        <name>Na(+)</name>
        <dbReference type="ChEBI" id="CHEBI:29101"/>
        <label>1</label>
    </ligand>
</feature>
<feature type="region of interest" description="Disordered" evidence="10">
    <location>
        <begin position="122"/>
        <end position="156"/>
    </location>
</feature>
<dbReference type="GO" id="GO:0046872">
    <property type="term" value="F:metal ion binding"/>
    <property type="evidence" value="ECO:0007669"/>
    <property type="project" value="UniProtKB-KW"/>
</dbReference>
<sequence>MSDHDSGRLPWTAGGRDRRPSNDTRRTPLSDEDSSDEDHEKQSRRSSNHSPRSRHSDRRRQSEISIVLERSRKQSRQSALSEIRQEAKDEASSIPSEHLSNFDRYRKHSDLDDLGIVDVHDRSFQGTEEGSKKSDAENDDDPPSRDRSTERNPHERGKWSGKLDFFLSCLGYAVGLGNIWRFPYLCYKFGGGAFLIPYLIMLFFIGIPCFFMELALGQYSAMGPITIYANIAPIFAGLGFANFFASAVVAIYYNMLLAWTIYYMIASFTTGTLPWETCDSSFNTNFCFSVNDYKNCTEYRKQTETSSSGPEEIIYHRGRCITDGSIISEIENNITYFYGCQRPVEVLESDGPNCRRVIATNYEPGVYINPNDCVELSRRNEFTKAFDLPHGIRNTGFDIFHLCNKHHINSIHMKEVYFRPLTREPHELCFPRLIHLTRKSPNLLAAQEYYTHEVLNESSGIDEWGVPQWKLVLCLLGAWVVIFLCLINGVHSSGKVVYFTATFPYIILVILFFRAVLLPGAWEGVKFYIIPEWKRLKDIRVWEAAAIQIFFSLGVGSGGLITMASYNNFDKNIFRDTLIISLCNCATSIFAGFAIFSVLGFLATELGVAVKDVVKSGTGLAFVAYPDLVTRLPAAPVWAVLFFAMLFTLGLDSQFTFVETLATGILDLKPSWRKRKWIVVLLISILGFLIGLPLTTRAGGYLLDLLDYYGAGWAFLFIALMELIIVSYIYGLRRFYRDLEEMFDFRPSYWLQGHMTVIFTTVSPLIILFILVYSWVEHNPLTRDDYEYPEWANIVGWVIGLIPIVAVPLIGIIVVGYRFCKRDRHYALKKKFGKLFHYTSKWRDNEEDADDSDSEDDKNSDRDEEKAQQRLARRAERKKRFRGRSTRRVRAHSGQRGARNFLRQSRKKTKSSEDGDSRPPWRF</sequence>
<feature type="transmembrane region" description="Helical" evidence="11">
    <location>
        <begin position="228"/>
        <end position="253"/>
    </location>
</feature>
<evidence type="ECO:0000313" key="13">
    <source>
        <dbReference type="Proteomes" id="UP000318571"/>
    </source>
</evidence>
<feature type="transmembrane region" description="Helical" evidence="11">
    <location>
        <begin position="794"/>
        <end position="820"/>
    </location>
</feature>
<comment type="caution">
    <text evidence="12">The sequence shown here is derived from an EMBL/GenBank/DDBJ whole genome shotgun (WGS) entry which is preliminary data.</text>
</comment>
<reference evidence="12 13" key="1">
    <citation type="journal article" date="2018" name="Nat. Ecol. Evol.">
        <title>Genomic signatures of mitonuclear coevolution across populations of Tigriopus californicus.</title>
        <authorList>
            <person name="Barreto F.S."/>
            <person name="Watson E.T."/>
            <person name="Lima T.G."/>
            <person name="Willett C.S."/>
            <person name="Edmands S."/>
            <person name="Li W."/>
            <person name="Burton R.S."/>
        </authorList>
    </citation>
    <scope>NUCLEOTIDE SEQUENCE [LARGE SCALE GENOMIC DNA]</scope>
    <source>
        <strain evidence="12 13">San Diego</strain>
    </source>
</reference>
<feature type="binding site" evidence="8">
    <location>
        <position position="584"/>
    </location>
    <ligand>
        <name>Na(+)</name>
        <dbReference type="ChEBI" id="CHEBI:29101"/>
        <label>1</label>
    </ligand>
</feature>
<dbReference type="EMBL" id="VCGU01000458">
    <property type="protein sequence ID" value="TRY63013.1"/>
    <property type="molecule type" value="Genomic_DNA"/>
</dbReference>
<dbReference type="PANTHER" id="PTHR11616">
    <property type="entry name" value="SODIUM/CHLORIDE DEPENDENT TRANSPORTER"/>
    <property type="match status" value="1"/>
</dbReference>
<keyword evidence="9" id="KW-1015">Disulfide bond</keyword>
<feature type="transmembrane region" description="Helical" evidence="11">
    <location>
        <begin position="753"/>
        <end position="774"/>
    </location>
</feature>
<evidence type="ECO:0000256" key="8">
    <source>
        <dbReference type="PIRSR" id="PIRSR600175-1"/>
    </source>
</evidence>
<keyword evidence="3" id="KW-0813">Transport</keyword>
<protein>
    <recommendedName>
        <fullName evidence="14">Transporter</fullName>
    </recommendedName>
</protein>
<feature type="disulfide bond" evidence="9">
    <location>
        <begin position="278"/>
        <end position="287"/>
    </location>
</feature>
<feature type="transmembrane region" description="Helical" evidence="11">
    <location>
        <begin position="708"/>
        <end position="732"/>
    </location>
</feature>
<feature type="binding site" evidence="8">
    <location>
        <position position="174"/>
    </location>
    <ligand>
        <name>Na(+)</name>
        <dbReference type="ChEBI" id="CHEBI:29101"/>
        <label>1</label>
    </ligand>
</feature>
<accession>A0A553NC41</accession>
<feature type="transmembrane region" description="Helical" evidence="11">
    <location>
        <begin position="545"/>
        <end position="566"/>
    </location>
</feature>
<comment type="similarity">
    <text evidence="2">Belongs to the sodium:neurotransmitter symporter (SNF) (TC 2.A.22) family.</text>
</comment>
<evidence type="ECO:0000256" key="2">
    <source>
        <dbReference type="ARBA" id="ARBA00006459"/>
    </source>
</evidence>
<feature type="binding site" evidence="8">
    <location>
        <position position="649"/>
    </location>
    <ligand>
        <name>Na(+)</name>
        <dbReference type="ChEBI" id="CHEBI:29101"/>
        <label>1</label>
    </ligand>
</feature>
<dbReference type="GO" id="GO:0005886">
    <property type="term" value="C:plasma membrane"/>
    <property type="evidence" value="ECO:0007669"/>
    <property type="project" value="TreeGrafter"/>
</dbReference>
<feature type="transmembrane region" description="Helical" evidence="11">
    <location>
        <begin position="635"/>
        <end position="657"/>
    </location>
</feature>
<evidence type="ECO:0000256" key="11">
    <source>
        <dbReference type="SAM" id="Phobius"/>
    </source>
</evidence>
<feature type="transmembrane region" description="Helical" evidence="11">
    <location>
        <begin position="496"/>
        <end position="517"/>
    </location>
</feature>
<dbReference type="PROSITE" id="PS50267">
    <property type="entry name" value="NA_NEUROTRAN_SYMP_3"/>
    <property type="match status" value="1"/>
</dbReference>
<evidence type="ECO:0000256" key="4">
    <source>
        <dbReference type="ARBA" id="ARBA00022692"/>
    </source>
</evidence>
<dbReference type="InterPro" id="IPR000175">
    <property type="entry name" value="Na/ntran_symport"/>
</dbReference>
<feature type="transmembrane region" description="Helical" evidence="11">
    <location>
        <begin position="195"/>
        <end position="216"/>
    </location>
</feature>
<feature type="region of interest" description="Disordered" evidence="10">
    <location>
        <begin position="845"/>
        <end position="923"/>
    </location>
</feature>
<proteinExistence type="inferred from homology"/>
<evidence type="ECO:0000256" key="9">
    <source>
        <dbReference type="PIRSR" id="PIRSR600175-2"/>
    </source>
</evidence>
<dbReference type="InterPro" id="IPR037272">
    <property type="entry name" value="SNS_sf"/>
</dbReference>
<keyword evidence="7 11" id="KW-0472">Membrane</keyword>
<feature type="binding site" evidence="8">
    <location>
        <position position="652"/>
    </location>
    <ligand>
        <name>Na(+)</name>
        <dbReference type="ChEBI" id="CHEBI:29101"/>
        <label>1</label>
    </ligand>
</feature>
<feature type="compositionally biased region" description="Basic residues" evidence="10">
    <location>
        <begin position="871"/>
        <end position="893"/>
    </location>
</feature>
<evidence type="ECO:0000256" key="5">
    <source>
        <dbReference type="ARBA" id="ARBA00022847"/>
    </source>
</evidence>
<feature type="binding site" evidence="8">
    <location>
        <position position="552"/>
    </location>
    <ligand>
        <name>Na(+)</name>
        <dbReference type="ChEBI" id="CHEBI:29101"/>
        <label>1</label>
    </ligand>
</feature>
<feature type="compositionally biased region" description="Acidic residues" evidence="10">
    <location>
        <begin position="845"/>
        <end position="856"/>
    </location>
</feature>
<feature type="compositionally biased region" description="Basic and acidic residues" evidence="10">
    <location>
        <begin position="857"/>
        <end position="868"/>
    </location>
</feature>
<dbReference type="OMA" id="FDFILAC"/>
<dbReference type="Proteomes" id="UP000318571">
    <property type="component" value="Chromosome 10"/>
</dbReference>
<evidence type="ECO:0000256" key="10">
    <source>
        <dbReference type="SAM" id="MobiDB-lite"/>
    </source>
</evidence>
<dbReference type="AlphaFoldDB" id="A0A553NC41"/>
<keyword evidence="8" id="KW-0479">Metal-binding</keyword>
<evidence type="ECO:0000256" key="6">
    <source>
        <dbReference type="ARBA" id="ARBA00022989"/>
    </source>
</evidence>
<feature type="binding site" evidence="8">
    <location>
        <position position="178"/>
    </location>
    <ligand>
        <name>Na(+)</name>
        <dbReference type="ChEBI" id="CHEBI:29101"/>
        <label>1</label>
    </ligand>
</feature>
<gene>
    <name evidence="12" type="ORF">TCAL_11159</name>
</gene>
<dbReference type="GO" id="GO:0015375">
    <property type="term" value="F:glycine:sodium symporter activity"/>
    <property type="evidence" value="ECO:0007669"/>
    <property type="project" value="TreeGrafter"/>
</dbReference>
<feature type="transmembrane region" description="Helical" evidence="11">
    <location>
        <begin position="578"/>
        <end position="603"/>
    </location>
</feature>
<feature type="region of interest" description="Disordered" evidence="10">
    <location>
        <begin position="1"/>
        <end position="96"/>
    </location>
</feature>
<feature type="compositionally biased region" description="Basic and acidic residues" evidence="10">
    <location>
        <begin position="15"/>
        <end position="29"/>
    </location>
</feature>
<keyword evidence="5" id="KW-0769">Symport</keyword>